<dbReference type="EMBL" id="JACHGR010000011">
    <property type="protein sequence ID" value="MBB6056935.1"/>
    <property type="molecule type" value="Genomic_DNA"/>
</dbReference>
<keyword evidence="10" id="KW-1185">Reference proteome</keyword>
<evidence type="ECO:0000256" key="2">
    <source>
        <dbReference type="ARBA" id="ARBA00022723"/>
    </source>
</evidence>
<dbReference type="InterPro" id="IPR011051">
    <property type="entry name" value="RmlC_Cupin_sf"/>
</dbReference>
<dbReference type="CDD" id="cd20309">
    <property type="entry name" value="cupin_EcSI"/>
    <property type="match status" value="1"/>
</dbReference>
<evidence type="ECO:0000256" key="4">
    <source>
        <dbReference type="ARBA" id="ARBA00023235"/>
    </source>
</evidence>
<dbReference type="Pfam" id="PF07385">
    <property type="entry name" value="Lyx_isomer"/>
    <property type="match status" value="1"/>
</dbReference>
<dbReference type="RefSeq" id="WP_188027653.1">
    <property type="nucleotide sequence ID" value="NZ_JACHGR010000011.1"/>
</dbReference>
<accession>A0A841GNR8</accession>
<comment type="cofactor">
    <cofactor evidence="1">
        <name>Mn(2+)</name>
        <dbReference type="ChEBI" id="CHEBI:29035"/>
    </cofactor>
</comment>
<evidence type="ECO:0000313" key="9">
    <source>
        <dbReference type="EMBL" id="MBB6056935.1"/>
    </source>
</evidence>
<dbReference type="AlphaFoldDB" id="A0A841GNR8"/>
<evidence type="ECO:0000256" key="5">
    <source>
        <dbReference type="ARBA" id="ARBA00023277"/>
    </source>
</evidence>
<proteinExistence type="inferred from homology"/>
<evidence type="ECO:0000256" key="3">
    <source>
        <dbReference type="ARBA" id="ARBA00023211"/>
    </source>
</evidence>
<sequence>MRRSQINEILAETQAIFAQNNIYLPPFAHFTPHEWATRELDRFQEVFDLQLGWDVTDMGSGDFANTGLTLFTLRNGSVGGKPYPKPYAEKIMISREGQQTPLHFHWYKMEDIIHRGGGKLIIELYNRTPDEQCDTTDVEVVLDGERQRHKAGSRLCLSAGQSISLTQGLYHSFWAEPGQGPVILGEVSMVNDDRRDNRFLQPQSRFSEIEEDTDPLHLLCNEYPRFLPL</sequence>
<dbReference type="GO" id="GO:0047828">
    <property type="term" value="F:D-lyxose ketol-isomerase activity"/>
    <property type="evidence" value="ECO:0007669"/>
    <property type="project" value="UniProtKB-EC"/>
</dbReference>
<evidence type="ECO:0000256" key="7">
    <source>
        <dbReference type="ARBA" id="ARBA00044951"/>
    </source>
</evidence>
<dbReference type="InterPro" id="IPR047581">
    <property type="entry name" value="EcSI_cupin"/>
</dbReference>
<dbReference type="GO" id="GO:0046872">
    <property type="term" value="F:metal ion binding"/>
    <property type="evidence" value="ECO:0007669"/>
    <property type="project" value="UniProtKB-KW"/>
</dbReference>
<evidence type="ECO:0000256" key="1">
    <source>
        <dbReference type="ARBA" id="ARBA00001936"/>
    </source>
</evidence>
<comment type="similarity">
    <text evidence="7">Belongs to the D-lyxose ketol-isomerase family.</text>
</comment>
<gene>
    <name evidence="9" type="ORF">HNR75_002882</name>
</gene>
<keyword evidence="4" id="KW-0413">Isomerase</keyword>
<keyword evidence="5" id="KW-0119">Carbohydrate metabolism</keyword>
<comment type="catalytic activity">
    <reaction evidence="6">
        <text>D-lyxose = D-xylulose</text>
        <dbReference type="Rhea" id="RHEA:14201"/>
        <dbReference type="ChEBI" id="CHEBI:16789"/>
        <dbReference type="ChEBI" id="CHEBI:17140"/>
        <dbReference type="EC" id="5.3.1.15"/>
    </reaction>
</comment>
<dbReference type="SUPFAM" id="SSF51182">
    <property type="entry name" value="RmlC-like cupins"/>
    <property type="match status" value="1"/>
</dbReference>
<comment type="caution">
    <text evidence="9">The sequence shown here is derived from an EMBL/GenBank/DDBJ whole genome shotgun (WGS) entry which is preliminary data.</text>
</comment>
<dbReference type="Proteomes" id="UP000585721">
    <property type="component" value="Unassembled WGS sequence"/>
</dbReference>
<dbReference type="Gene3D" id="2.60.120.10">
    <property type="entry name" value="Jelly Rolls"/>
    <property type="match status" value="1"/>
</dbReference>
<evidence type="ECO:0000313" key="10">
    <source>
        <dbReference type="Proteomes" id="UP000585721"/>
    </source>
</evidence>
<keyword evidence="2" id="KW-0479">Metal-binding</keyword>
<keyword evidence="3" id="KW-0464">Manganese</keyword>
<protein>
    <recommendedName>
        <fullName evidence="8">D-lyxose ketol-isomerase</fullName>
        <ecNumber evidence="8">5.3.1.15</ecNumber>
    </recommendedName>
</protein>
<organism evidence="9 10">
    <name type="scientific">Tolumonas osonensis</name>
    <dbReference type="NCBI Taxonomy" id="675874"/>
    <lineage>
        <taxon>Bacteria</taxon>
        <taxon>Pseudomonadati</taxon>
        <taxon>Pseudomonadota</taxon>
        <taxon>Gammaproteobacteria</taxon>
        <taxon>Aeromonadales</taxon>
        <taxon>Aeromonadaceae</taxon>
        <taxon>Tolumonas</taxon>
    </lineage>
</organism>
<dbReference type="InterPro" id="IPR010864">
    <property type="entry name" value="D-lyxose_isomer"/>
</dbReference>
<reference evidence="9 10" key="1">
    <citation type="submission" date="2020-08" db="EMBL/GenBank/DDBJ databases">
        <title>Genomic Encyclopedia of Type Strains, Phase IV (KMG-IV): sequencing the most valuable type-strain genomes for metagenomic binning, comparative biology and taxonomic classification.</title>
        <authorList>
            <person name="Goeker M."/>
        </authorList>
    </citation>
    <scope>NUCLEOTIDE SEQUENCE [LARGE SCALE GENOMIC DNA]</scope>
    <source>
        <strain evidence="9 10">DSM 22975</strain>
    </source>
</reference>
<dbReference type="InterPro" id="IPR014710">
    <property type="entry name" value="RmlC-like_jellyroll"/>
</dbReference>
<dbReference type="EC" id="5.3.1.15" evidence="8"/>
<evidence type="ECO:0000256" key="8">
    <source>
        <dbReference type="ARBA" id="ARBA00044972"/>
    </source>
</evidence>
<evidence type="ECO:0000256" key="6">
    <source>
        <dbReference type="ARBA" id="ARBA00044907"/>
    </source>
</evidence>
<name>A0A841GNR8_9GAMM</name>